<name>A0A6A7AIB5_9PLEO</name>
<reference evidence="1" key="1">
    <citation type="journal article" date="2020" name="Stud. Mycol.">
        <title>101 Dothideomycetes genomes: a test case for predicting lifestyles and emergence of pathogens.</title>
        <authorList>
            <person name="Haridas S."/>
            <person name="Albert R."/>
            <person name="Binder M."/>
            <person name="Bloem J."/>
            <person name="Labutti K."/>
            <person name="Salamov A."/>
            <person name="Andreopoulos B."/>
            <person name="Baker S."/>
            <person name="Barry K."/>
            <person name="Bills G."/>
            <person name="Bluhm B."/>
            <person name="Cannon C."/>
            <person name="Castanera R."/>
            <person name="Culley D."/>
            <person name="Daum C."/>
            <person name="Ezra D."/>
            <person name="Gonzalez J."/>
            <person name="Henrissat B."/>
            <person name="Kuo A."/>
            <person name="Liang C."/>
            <person name="Lipzen A."/>
            <person name="Lutzoni F."/>
            <person name="Magnuson J."/>
            <person name="Mondo S."/>
            <person name="Nolan M."/>
            <person name="Ohm R."/>
            <person name="Pangilinan J."/>
            <person name="Park H.-J."/>
            <person name="Ramirez L."/>
            <person name="Alfaro M."/>
            <person name="Sun H."/>
            <person name="Tritt A."/>
            <person name="Yoshinaga Y."/>
            <person name="Zwiers L.-H."/>
            <person name="Turgeon B."/>
            <person name="Goodwin S."/>
            <person name="Spatafora J."/>
            <person name="Crous P."/>
            <person name="Grigoriev I."/>
        </authorList>
    </citation>
    <scope>NUCLEOTIDE SEQUENCE</scope>
    <source>
        <strain evidence="1">CBS 113818</strain>
    </source>
</reference>
<proteinExistence type="predicted"/>
<gene>
    <name evidence="1" type="ORF">CC86DRAFT_377581</name>
</gene>
<keyword evidence="2" id="KW-1185">Reference proteome</keyword>
<accession>A0A6A7AIB5</accession>
<dbReference type="AlphaFoldDB" id="A0A6A7AIB5"/>
<sequence length="290" mass="32294">MKQLAHSTPATRFPEEFPNTRSKVQYVADNLLRFINKLLGLPAKRQTAMLAEVIRDLKTGVETVLSPGQQVTHAVVTSPDSIRLLNYEMNDVLDYLHIANAMADPNDLYAAAAAYAGNGYGLCLSFADRNACDWEALDFPRLERGFKCVRGTVRGYRTGVGSFLCEEMKELFKDIGASIEHFVKKSCREVTVIIATGPQVGDARFKETLRDALKELVAPHVMMWMEVDSDAAEVKQVFATAMGAAEVAKRRRKGPVRCRWKKRCGVPPAVGHGRSESDSRHNWILVKLNP</sequence>
<dbReference type="Proteomes" id="UP000799424">
    <property type="component" value="Unassembled WGS sequence"/>
</dbReference>
<organism evidence="1 2">
    <name type="scientific">Ophiobolus disseminans</name>
    <dbReference type="NCBI Taxonomy" id="1469910"/>
    <lineage>
        <taxon>Eukaryota</taxon>
        <taxon>Fungi</taxon>
        <taxon>Dikarya</taxon>
        <taxon>Ascomycota</taxon>
        <taxon>Pezizomycotina</taxon>
        <taxon>Dothideomycetes</taxon>
        <taxon>Pleosporomycetidae</taxon>
        <taxon>Pleosporales</taxon>
        <taxon>Pleosporineae</taxon>
        <taxon>Phaeosphaeriaceae</taxon>
        <taxon>Ophiobolus</taxon>
    </lineage>
</organism>
<dbReference type="OrthoDB" id="3643156at2759"/>
<protein>
    <submittedName>
        <fullName evidence="1">Uncharacterized protein</fullName>
    </submittedName>
</protein>
<evidence type="ECO:0000313" key="2">
    <source>
        <dbReference type="Proteomes" id="UP000799424"/>
    </source>
</evidence>
<evidence type="ECO:0000313" key="1">
    <source>
        <dbReference type="EMBL" id="KAF2832409.1"/>
    </source>
</evidence>
<dbReference type="EMBL" id="MU006217">
    <property type="protein sequence ID" value="KAF2832409.1"/>
    <property type="molecule type" value="Genomic_DNA"/>
</dbReference>